<evidence type="ECO:0000256" key="2">
    <source>
        <dbReference type="ARBA" id="ARBA00022729"/>
    </source>
</evidence>
<dbReference type="InterPro" id="IPR002509">
    <property type="entry name" value="NODB_dom"/>
</dbReference>
<organism evidence="4 5">
    <name type="scientific">Nonlabens xylanidelens</name>
    <dbReference type="NCBI Taxonomy" id="191564"/>
    <lineage>
        <taxon>Bacteria</taxon>
        <taxon>Pseudomonadati</taxon>
        <taxon>Bacteroidota</taxon>
        <taxon>Flavobacteriia</taxon>
        <taxon>Flavobacteriales</taxon>
        <taxon>Flavobacteriaceae</taxon>
        <taxon>Nonlabens</taxon>
    </lineage>
</organism>
<feature type="domain" description="NodB homology" evidence="3">
    <location>
        <begin position="58"/>
        <end position="310"/>
    </location>
</feature>
<dbReference type="RefSeq" id="WP_170034581.1">
    <property type="nucleotide sequence ID" value="NZ_MQVW01000024.1"/>
</dbReference>
<dbReference type="GO" id="GO:0016810">
    <property type="term" value="F:hydrolase activity, acting on carbon-nitrogen (but not peptide) bonds"/>
    <property type="evidence" value="ECO:0007669"/>
    <property type="project" value="InterPro"/>
</dbReference>
<dbReference type="AlphaFoldDB" id="A0A2S6ILI5"/>
<dbReference type="PANTHER" id="PTHR34216:SF3">
    <property type="entry name" value="POLY-BETA-1,6-N-ACETYL-D-GLUCOSAMINE N-DEACETYLASE"/>
    <property type="match status" value="1"/>
</dbReference>
<dbReference type="PROSITE" id="PS51677">
    <property type="entry name" value="NODB"/>
    <property type="match status" value="1"/>
</dbReference>
<dbReference type="Gene3D" id="3.20.20.370">
    <property type="entry name" value="Glycoside hydrolase/deacetylase"/>
    <property type="match status" value="1"/>
</dbReference>
<dbReference type="Proteomes" id="UP000239002">
    <property type="component" value="Unassembled WGS sequence"/>
</dbReference>
<evidence type="ECO:0000313" key="4">
    <source>
        <dbReference type="EMBL" id="PPK95097.1"/>
    </source>
</evidence>
<dbReference type="GO" id="GO:0005975">
    <property type="term" value="P:carbohydrate metabolic process"/>
    <property type="evidence" value="ECO:0007669"/>
    <property type="project" value="InterPro"/>
</dbReference>
<dbReference type="InterPro" id="IPR011330">
    <property type="entry name" value="Glyco_hydro/deAcase_b/a-brl"/>
</dbReference>
<dbReference type="PANTHER" id="PTHR34216">
    <property type="match status" value="1"/>
</dbReference>
<dbReference type="SUPFAM" id="SSF88713">
    <property type="entry name" value="Glycoside hydrolase/deacetylase"/>
    <property type="match status" value="1"/>
</dbReference>
<dbReference type="InterPro" id="IPR051398">
    <property type="entry name" value="Polysacch_Deacetylase"/>
</dbReference>
<comment type="subcellular location">
    <subcellularLocation>
        <location evidence="1">Secreted</location>
    </subcellularLocation>
</comment>
<sequence>MMKAVMYHYVRPDSTNLPFFKNLHVEDFEKQLDFFEETYGFVDKNDFLKSLETGQPVRGVVLTFDDGFKDHYKYVMPVLLRRKLWGLFYINTGVHQQQKILDVHRIHLLLGKYSGEEVYLKLNEILENKHLKDEEITAFKEDTYQLQVNDAHAALVKRTLNYYIDYDYRESILDVLMDHFFENQDHLFSETYISPTEMIEMQEKGMVIGSHTVNHLIMSKLSLARQEEEIVDSFEHLMTHIVPLDIKTFCYPYGGFHTFTKETETLLEKHQVQFSFNVESRDITSNDLHNRKQALPRYDCNEFPYGKCRN</sequence>
<evidence type="ECO:0000313" key="5">
    <source>
        <dbReference type="Proteomes" id="UP000239002"/>
    </source>
</evidence>
<dbReference type="EMBL" id="PTJE01000003">
    <property type="protein sequence ID" value="PPK95097.1"/>
    <property type="molecule type" value="Genomic_DNA"/>
</dbReference>
<gene>
    <name evidence="4" type="ORF">LY01_01850</name>
</gene>
<proteinExistence type="predicted"/>
<accession>A0A2S6ILI5</accession>
<keyword evidence="5" id="KW-1185">Reference proteome</keyword>
<dbReference type="GO" id="GO:0005576">
    <property type="term" value="C:extracellular region"/>
    <property type="evidence" value="ECO:0007669"/>
    <property type="project" value="UniProtKB-SubCell"/>
</dbReference>
<name>A0A2S6ILI5_9FLAO</name>
<reference evidence="4 5" key="1">
    <citation type="submission" date="2018-02" db="EMBL/GenBank/DDBJ databases">
        <title>Genomic Encyclopedia of Archaeal and Bacterial Type Strains, Phase II (KMG-II): from individual species to whole genera.</title>
        <authorList>
            <person name="Goeker M."/>
        </authorList>
    </citation>
    <scope>NUCLEOTIDE SEQUENCE [LARGE SCALE GENOMIC DNA]</scope>
    <source>
        <strain evidence="4 5">DSM 16809</strain>
    </source>
</reference>
<comment type="caution">
    <text evidence="4">The sequence shown here is derived from an EMBL/GenBank/DDBJ whole genome shotgun (WGS) entry which is preliminary data.</text>
</comment>
<evidence type="ECO:0000256" key="1">
    <source>
        <dbReference type="ARBA" id="ARBA00004613"/>
    </source>
</evidence>
<keyword evidence="2" id="KW-0732">Signal</keyword>
<protein>
    <submittedName>
        <fullName evidence="4">Polysaccharide deacetylase</fullName>
    </submittedName>
</protein>
<evidence type="ECO:0000259" key="3">
    <source>
        <dbReference type="PROSITE" id="PS51677"/>
    </source>
</evidence>
<dbReference type="Pfam" id="PF01522">
    <property type="entry name" value="Polysacc_deac_1"/>
    <property type="match status" value="1"/>
</dbReference>